<keyword evidence="1" id="KW-0812">Transmembrane</keyword>
<feature type="domain" description="DUF2231" evidence="2">
    <location>
        <begin position="3"/>
        <end position="155"/>
    </location>
</feature>
<accession>A0A7X9XUD7</accession>
<evidence type="ECO:0000313" key="4">
    <source>
        <dbReference type="Proteomes" id="UP000589552"/>
    </source>
</evidence>
<keyword evidence="1" id="KW-1133">Transmembrane helix</keyword>
<reference evidence="3 4" key="1">
    <citation type="submission" date="2020-04" db="EMBL/GenBank/DDBJ databases">
        <authorList>
            <person name="Hitch T.C.A."/>
            <person name="Wylensek D."/>
            <person name="Clavel T."/>
        </authorList>
    </citation>
    <scope>NUCLEOTIDE SEQUENCE [LARGE SCALE GENOMIC DNA]</scope>
    <source>
        <strain evidence="3 4">BL-383-APC-2I</strain>
    </source>
</reference>
<organism evidence="3 4">
    <name type="scientific">Corynebacterium xerosis</name>
    <dbReference type="NCBI Taxonomy" id="1725"/>
    <lineage>
        <taxon>Bacteria</taxon>
        <taxon>Bacillati</taxon>
        <taxon>Actinomycetota</taxon>
        <taxon>Actinomycetes</taxon>
        <taxon>Mycobacteriales</taxon>
        <taxon>Corynebacteriaceae</taxon>
        <taxon>Corynebacterium</taxon>
    </lineage>
</organism>
<dbReference type="AlphaFoldDB" id="A0A7X9XUD7"/>
<sequence>MNGIPLHPLVVHFAVVLIPLAAIATIAAAFHEPTRRRLGGWLAALGIVSAGAGVVAASFGERLLESRPALEATLGDHAELGDIARVVGAGLGLLAVILWLVTDEKFGPKVAAKLPFLRAGWVMPALRVAVVVVAAGAVVSIFLAGHTGAQAVWANG</sequence>
<keyword evidence="1" id="KW-0472">Membrane</keyword>
<proteinExistence type="predicted"/>
<dbReference type="Pfam" id="PF09990">
    <property type="entry name" value="DUF2231"/>
    <property type="match status" value="1"/>
</dbReference>
<comment type="caution">
    <text evidence="3">The sequence shown here is derived from an EMBL/GenBank/DDBJ whole genome shotgun (WGS) entry which is preliminary data.</text>
</comment>
<feature type="transmembrane region" description="Helical" evidence="1">
    <location>
        <begin position="121"/>
        <end position="143"/>
    </location>
</feature>
<gene>
    <name evidence="3" type="ORF">HF852_10760</name>
</gene>
<feature type="transmembrane region" description="Helical" evidence="1">
    <location>
        <begin position="6"/>
        <end position="29"/>
    </location>
</feature>
<name>A0A7X9XUD7_9CORY</name>
<protein>
    <recommendedName>
        <fullName evidence="2">DUF2231 domain-containing protein</fullName>
    </recommendedName>
</protein>
<evidence type="ECO:0000256" key="1">
    <source>
        <dbReference type="SAM" id="Phobius"/>
    </source>
</evidence>
<feature type="transmembrane region" description="Helical" evidence="1">
    <location>
        <begin position="41"/>
        <end position="60"/>
    </location>
</feature>
<dbReference type="Proteomes" id="UP000589552">
    <property type="component" value="Unassembled WGS sequence"/>
</dbReference>
<evidence type="ECO:0000313" key="3">
    <source>
        <dbReference type="EMBL" id="NMF10066.1"/>
    </source>
</evidence>
<evidence type="ECO:0000259" key="2">
    <source>
        <dbReference type="Pfam" id="PF09990"/>
    </source>
</evidence>
<dbReference type="InterPro" id="IPR019251">
    <property type="entry name" value="DUF2231_TM"/>
</dbReference>
<feature type="transmembrane region" description="Helical" evidence="1">
    <location>
        <begin position="83"/>
        <end position="101"/>
    </location>
</feature>
<dbReference type="RefSeq" id="WP_168938268.1">
    <property type="nucleotide sequence ID" value="NZ_JABAGA010000007.1"/>
</dbReference>
<dbReference type="EMBL" id="JABAGA010000007">
    <property type="protein sequence ID" value="NMF10066.1"/>
    <property type="molecule type" value="Genomic_DNA"/>
</dbReference>